<organism evidence="2 3">
    <name type="scientific">Rotaria socialis</name>
    <dbReference type="NCBI Taxonomy" id="392032"/>
    <lineage>
        <taxon>Eukaryota</taxon>
        <taxon>Metazoa</taxon>
        <taxon>Spiralia</taxon>
        <taxon>Gnathifera</taxon>
        <taxon>Rotifera</taxon>
        <taxon>Eurotatoria</taxon>
        <taxon>Bdelloidea</taxon>
        <taxon>Philodinida</taxon>
        <taxon>Philodinidae</taxon>
        <taxon>Rotaria</taxon>
    </lineage>
</organism>
<comment type="caution">
    <text evidence="2">The sequence shown here is derived from an EMBL/GenBank/DDBJ whole genome shotgun (WGS) entry which is preliminary data.</text>
</comment>
<accession>A0A821QHU9</accession>
<protein>
    <submittedName>
        <fullName evidence="2">Uncharacterized protein</fullName>
    </submittedName>
</protein>
<dbReference type="Proteomes" id="UP000663838">
    <property type="component" value="Unassembled WGS sequence"/>
</dbReference>
<dbReference type="EMBL" id="CAJOBS010002625">
    <property type="protein sequence ID" value="CAF4826599.1"/>
    <property type="molecule type" value="Genomic_DNA"/>
</dbReference>
<dbReference type="AlphaFoldDB" id="A0A821QHU9"/>
<sequence length="160" mass="18435">MKRQAIVTNLMGNSTQPSTMNKTNSSLSNNSNQIANESFEQVEKDQHSSSDLSLIRQHYEDEPQTFTETEEPPSAAIQHKKVSFDSIRQFQSSIRSRFDFGLWCTCNSSTCRVLAKVIGLSTFRFIYQSNLRFIDIRMHVYVHRYVHALMYTSKQILEGA</sequence>
<reference evidence="2" key="1">
    <citation type="submission" date="2021-02" db="EMBL/GenBank/DDBJ databases">
        <authorList>
            <person name="Nowell W R."/>
        </authorList>
    </citation>
    <scope>NUCLEOTIDE SEQUENCE</scope>
</reference>
<evidence type="ECO:0000313" key="3">
    <source>
        <dbReference type="Proteomes" id="UP000663838"/>
    </source>
</evidence>
<name>A0A821QHU9_9BILA</name>
<evidence type="ECO:0000256" key="1">
    <source>
        <dbReference type="SAM" id="MobiDB-lite"/>
    </source>
</evidence>
<evidence type="ECO:0000313" key="2">
    <source>
        <dbReference type="EMBL" id="CAF4826599.1"/>
    </source>
</evidence>
<gene>
    <name evidence="2" type="ORF">TOA249_LOCUS24946</name>
</gene>
<feature type="compositionally biased region" description="Low complexity" evidence="1">
    <location>
        <begin position="18"/>
        <end position="32"/>
    </location>
</feature>
<proteinExistence type="predicted"/>
<feature type="region of interest" description="Disordered" evidence="1">
    <location>
        <begin position="9"/>
        <end position="50"/>
    </location>
</feature>